<evidence type="ECO:0000259" key="10">
    <source>
        <dbReference type="Pfam" id="PF21082"/>
    </source>
</evidence>
<dbReference type="Pfam" id="PF21082">
    <property type="entry name" value="MS_channel_3rd"/>
    <property type="match status" value="1"/>
</dbReference>
<evidence type="ECO:0000256" key="8">
    <source>
        <dbReference type="SAM" id="Phobius"/>
    </source>
</evidence>
<dbReference type="Gene3D" id="1.10.287.1260">
    <property type="match status" value="1"/>
</dbReference>
<dbReference type="STRING" id="966.BTA35_0211195"/>
<evidence type="ECO:0000256" key="4">
    <source>
        <dbReference type="ARBA" id="ARBA00022692"/>
    </source>
</evidence>
<evidence type="ECO:0000256" key="5">
    <source>
        <dbReference type="ARBA" id="ARBA00022989"/>
    </source>
</evidence>
<gene>
    <name evidence="12" type="ORF">BTA35_0211195</name>
</gene>
<reference evidence="12" key="1">
    <citation type="submission" date="2017-02" db="EMBL/GenBank/DDBJ databases">
        <title>Draft Genome Sequence of the Salt Water Bacterium Oceanospirillum linum ATCC 11336.</title>
        <authorList>
            <person name="Trachtenberg A.M."/>
            <person name="Carney J.G."/>
            <person name="Linnane J.D."/>
            <person name="Rheaume B.A."/>
            <person name="Pitts N.L."/>
            <person name="Mykles D.L."/>
            <person name="Maclea K.S."/>
        </authorList>
    </citation>
    <scope>NUCLEOTIDE SEQUENCE [LARGE SCALE GENOMIC DNA]</scope>
    <source>
        <strain evidence="12">ATCC 11336</strain>
    </source>
</reference>
<dbReference type="GO" id="GO:0005886">
    <property type="term" value="C:plasma membrane"/>
    <property type="evidence" value="ECO:0007669"/>
    <property type="project" value="UniProtKB-SubCell"/>
</dbReference>
<dbReference type="RefSeq" id="WP_078319907.1">
    <property type="nucleotide sequence ID" value="NZ_FXTS01000005.1"/>
</dbReference>
<dbReference type="PANTHER" id="PTHR43634">
    <property type="entry name" value="OW CONDUCTANCE MECHANOSENSITIVE CHANNEL"/>
    <property type="match status" value="1"/>
</dbReference>
<accession>A0A1T1HAU9</accession>
<feature type="domain" description="Mechanosensitive ion channel MscS" evidence="9">
    <location>
        <begin position="195"/>
        <end position="264"/>
    </location>
</feature>
<feature type="transmembrane region" description="Helical" evidence="8">
    <location>
        <begin position="173"/>
        <end position="193"/>
    </location>
</feature>
<evidence type="ECO:0000259" key="9">
    <source>
        <dbReference type="Pfam" id="PF00924"/>
    </source>
</evidence>
<dbReference type="InterPro" id="IPR006685">
    <property type="entry name" value="MscS_channel_2nd"/>
</dbReference>
<proteinExistence type="inferred from homology"/>
<feature type="domain" description="Mechanosensitive ion channel transmembrane helices 2/3" evidence="11">
    <location>
        <begin position="153"/>
        <end position="194"/>
    </location>
</feature>
<keyword evidence="4 8" id="KW-0812">Transmembrane</keyword>
<evidence type="ECO:0000256" key="3">
    <source>
        <dbReference type="ARBA" id="ARBA00022475"/>
    </source>
</evidence>
<evidence type="ECO:0000256" key="1">
    <source>
        <dbReference type="ARBA" id="ARBA00004651"/>
    </source>
</evidence>
<dbReference type="InterPro" id="IPR011066">
    <property type="entry name" value="MscS_channel_C_sf"/>
</dbReference>
<protein>
    <submittedName>
        <fullName evidence="12">Mechanosensitive ion channel protein MscS</fullName>
    </submittedName>
</protein>
<dbReference type="Proteomes" id="UP000190064">
    <property type="component" value="Unassembled WGS sequence"/>
</dbReference>
<keyword evidence="3" id="KW-1003">Cell membrane</keyword>
<dbReference type="InterPro" id="IPR010920">
    <property type="entry name" value="LSM_dom_sf"/>
</dbReference>
<name>A0A1T1HAU9_OCELI</name>
<dbReference type="InterPro" id="IPR049278">
    <property type="entry name" value="MS_channel_C"/>
</dbReference>
<dbReference type="InterPro" id="IPR011014">
    <property type="entry name" value="MscS_channel_TM-2"/>
</dbReference>
<dbReference type="Pfam" id="PF00924">
    <property type="entry name" value="MS_channel_2nd"/>
    <property type="match status" value="1"/>
</dbReference>
<dbReference type="AlphaFoldDB" id="A0A1T1HAU9"/>
<dbReference type="SUPFAM" id="SSF82861">
    <property type="entry name" value="Mechanosensitive channel protein MscS (YggB), transmembrane region"/>
    <property type="match status" value="1"/>
</dbReference>
<sequence length="409" mass="45569">MSQNADPKQDFLDAELISQASQALNAETWVIQVFVVLLATGIINIIQARILRRLHDVANRTKTPWDEALIYSVQRPLTLILWVLGISFSCRIIGEETGTTLFQAVPAIRDVLIIALIAMTLTRLIKRAEYNLIQSKQAQGKSFDKTTLEAVTKLLRLTVFITSGLVALQTLGFSVSGVLAFGGIGGMAVGFAAKDMLANFFGGLTIYLDRPFTEGDWIRSPDRNIEGVVERIGWRQTVIRTFDKRPLYVPNASFSSIAVENPSRMHNRRIYETLGIRYDDADKMREITEEVRYMLRSHPEIDTNQTLIVNFNQFASSSLDFFIYCFTKTTDWVTYHQIKEDVLLKVMDIILQKGAECAFPTSTIYLSQNNPEDPAFDPSALAGGSGAVSHSLSERQAPTPGSSVDSGSR</sequence>
<dbReference type="InterPro" id="IPR049142">
    <property type="entry name" value="MS_channel_1st"/>
</dbReference>
<comment type="caution">
    <text evidence="12">The sequence shown here is derived from an EMBL/GenBank/DDBJ whole genome shotgun (WGS) entry which is preliminary data.</text>
</comment>
<dbReference type="Gene3D" id="3.30.70.100">
    <property type="match status" value="1"/>
</dbReference>
<feature type="region of interest" description="Disordered" evidence="7">
    <location>
        <begin position="375"/>
        <end position="409"/>
    </location>
</feature>
<evidence type="ECO:0000256" key="2">
    <source>
        <dbReference type="ARBA" id="ARBA00008017"/>
    </source>
</evidence>
<evidence type="ECO:0000259" key="11">
    <source>
        <dbReference type="Pfam" id="PF21088"/>
    </source>
</evidence>
<comment type="similarity">
    <text evidence="2">Belongs to the MscS (TC 1.A.23) family.</text>
</comment>
<dbReference type="Gene3D" id="2.30.30.60">
    <property type="match status" value="1"/>
</dbReference>
<dbReference type="Pfam" id="PF21088">
    <property type="entry name" value="MS_channel_1st"/>
    <property type="match status" value="1"/>
</dbReference>
<evidence type="ECO:0000313" key="12">
    <source>
        <dbReference type="EMBL" id="OOV86857.1"/>
    </source>
</evidence>
<keyword evidence="5 8" id="KW-1133">Transmembrane helix</keyword>
<organism evidence="12 13">
    <name type="scientific">Oceanospirillum linum</name>
    <dbReference type="NCBI Taxonomy" id="966"/>
    <lineage>
        <taxon>Bacteria</taxon>
        <taxon>Pseudomonadati</taxon>
        <taxon>Pseudomonadota</taxon>
        <taxon>Gammaproteobacteria</taxon>
        <taxon>Oceanospirillales</taxon>
        <taxon>Oceanospirillaceae</taxon>
        <taxon>Oceanospirillum</taxon>
    </lineage>
</organism>
<keyword evidence="13" id="KW-1185">Reference proteome</keyword>
<feature type="domain" description="Mechanosensitive ion channel MscS C-terminal" evidence="10">
    <location>
        <begin position="275"/>
        <end position="356"/>
    </location>
</feature>
<evidence type="ECO:0000256" key="6">
    <source>
        <dbReference type="ARBA" id="ARBA00023136"/>
    </source>
</evidence>
<evidence type="ECO:0000256" key="7">
    <source>
        <dbReference type="SAM" id="MobiDB-lite"/>
    </source>
</evidence>
<dbReference type="InterPro" id="IPR045042">
    <property type="entry name" value="YnaI-like"/>
</dbReference>
<keyword evidence="6 8" id="KW-0472">Membrane</keyword>
<dbReference type="InterPro" id="IPR023408">
    <property type="entry name" value="MscS_beta-dom_sf"/>
</dbReference>
<feature type="transmembrane region" description="Helical" evidence="8">
    <location>
        <begin position="29"/>
        <end position="46"/>
    </location>
</feature>
<comment type="subcellular location">
    <subcellularLocation>
        <location evidence="1">Cell membrane</location>
        <topology evidence="1">Multi-pass membrane protein</topology>
    </subcellularLocation>
</comment>
<dbReference type="EMBL" id="MTSD02000004">
    <property type="protein sequence ID" value="OOV86857.1"/>
    <property type="molecule type" value="Genomic_DNA"/>
</dbReference>
<dbReference type="SUPFAM" id="SSF82689">
    <property type="entry name" value="Mechanosensitive channel protein MscS (YggB), C-terminal domain"/>
    <property type="match status" value="1"/>
</dbReference>
<dbReference type="PANTHER" id="PTHR43634:SF2">
    <property type="entry name" value="LOW CONDUCTANCE MECHANOSENSITIVE CHANNEL YNAI"/>
    <property type="match status" value="1"/>
</dbReference>
<feature type="compositionally biased region" description="Polar residues" evidence="7">
    <location>
        <begin position="388"/>
        <end position="409"/>
    </location>
</feature>
<dbReference type="GO" id="GO:0008381">
    <property type="term" value="F:mechanosensitive monoatomic ion channel activity"/>
    <property type="evidence" value="ECO:0007669"/>
    <property type="project" value="UniProtKB-ARBA"/>
</dbReference>
<evidence type="ECO:0000313" key="13">
    <source>
        <dbReference type="Proteomes" id="UP000190064"/>
    </source>
</evidence>
<dbReference type="SUPFAM" id="SSF50182">
    <property type="entry name" value="Sm-like ribonucleoproteins"/>
    <property type="match status" value="1"/>
</dbReference>